<evidence type="ECO:0000313" key="6">
    <source>
        <dbReference type="EMBL" id="KGQ36503.1"/>
    </source>
</evidence>
<dbReference type="Gene3D" id="2.30.300.10">
    <property type="entry name" value="Baseplate protein-like domain - beta roll fold"/>
    <property type="match status" value="1"/>
</dbReference>
<feature type="region of interest" description="Disordered" evidence="1">
    <location>
        <begin position="355"/>
        <end position="374"/>
    </location>
</feature>
<dbReference type="EMBL" id="JPXX01000029">
    <property type="protein sequence ID" value="KGQ36503.1"/>
    <property type="molecule type" value="Genomic_DNA"/>
</dbReference>
<evidence type="ECO:0000259" key="5">
    <source>
        <dbReference type="Pfam" id="PF22630"/>
    </source>
</evidence>
<evidence type="ECO:0000259" key="3">
    <source>
        <dbReference type="Pfam" id="PF22174"/>
    </source>
</evidence>
<proteinExistence type="predicted"/>
<dbReference type="AlphaFoldDB" id="A0A0A2XW38"/>
<accession>A0A0A2XW38</accession>
<dbReference type="Gene3D" id="3.55.50.10">
    <property type="entry name" value="Baseplate protein-like domains"/>
    <property type="match status" value="1"/>
</dbReference>
<organism evidence="6 7">
    <name type="scientific">Gallibacterium genomosp. 1</name>
    <dbReference type="NCBI Taxonomy" id="155515"/>
    <lineage>
        <taxon>Bacteria</taxon>
        <taxon>Pseudomonadati</taxon>
        <taxon>Pseudomonadota</taxon>
        <taxon>Gammaproteobacteria</taxon>
        <taxon>Pasteurellales</taxon>
        <taxon>Pasteurellaceae</taxon>
        <taxon>Gallibacterium</taxon>
    </lineage>
</organism>
<dbReference type="InterPro" id="IPR023399">
    <property type="entry name" value="Baseplate-like_2-layer_sand"/>
</dbReference>
<dbReference type="InterPro" id="IPR026276">
    <property type="entry name" value="Baseplate_GpP"/>
</dbReference>
<feature type="domain" description="Tail protein NMB1110-like C-terminal" evidence="3">
    <location>
        <begin position="275"/>
        <end position="343"/>
    </location>
</feature>
<sequence length="374" mass="42061">MATQYNYPYDNEIAVEIDGKAHSNWKSYDIDSDFLIPADAFNFEIGTPATHTVLPDLSGKEVQVKINGQVILTGIVDATQHQISKNSRTFSLNGRDRASILVDCSAPTTNVKGLTVLDAIKKIVEPLGIKKIELRAKDNNPVIDKIDIEPSETAWSAALRCANFSGLHLWFDPNGTLIVGGPDYRSPPVATLCCQKNGQRNNFEQAQLTYDISQSFSEVTFLAQKHGRSHDDNKNNLKWVWQDKSVKFYRPKTVVIHDAEDLESLKKHAKKYLSDAALNAFTLTIIVPDHKTESGVLWQPGQRVHVICEEYDIDAIFFVMGRRFTLSRSQGTQTELRLKQDGIWIPDAFREHSKRARKRKGKKAKELIALGPKS</sequence>
<comment type="caution">
    <text evidence="6">The sequence shown here is derived from an EMBL/GenBank/DDBJ whole genome shotgun (WGS) entry which is preliminary data.</text>
</comment>
<dbReference type="Pfam" id="PF22255">
    <property type="entry name" value="Gp44-like_2nd"/>
    <property type="match status" value="1"/>
</dbReference>
<reference evidence="6 7" key="1">
    <citation type="submission" date="2014-08" db="EMBL/GenBank/DDBJ databases">
        <title>Chaperone-usher fimbriae in a diverse selection of Gallibacterium genomes.</title>
        <authorList>
            <person name="Kudirkiene E."/>
            <person name="Bager R.J."/>
            <person name="Johnson T.J."/>
            <person name="Bojesen A.M."/>
        </authorList>
    </citation>
    <scope>NUCLEOTIDE SEQUENCE [LARGE SCALE GENOMIC DNA]</scope>
    <source>
        <strain evidence="6 7">CCM5974</strain>
    </source>
</reference>
<dbReference type="Pfam" id="PF22174">
    <property type="entry name" value="NMB1110-like_C"/>
    <property type="match status" value="1"/>
</dbReference>
<evidence type="ECO:0008006" key="8">
    <source>
        <dbReference type="Google" id="ProtNLM"/>
    </source>
</evidence>
<dbReference type="InterPro" id="IPR049354">
    <property type="entry name" value="GpP-like_N"/>
</dbReference>
<evidence type="ECO:0000256" key="1">
    <source>
        <dbReference type="SAM" id="MobiDB-lite"/>
    </source>
</evidence>
<evidence type="ECO:0000259" key="4">
    <source>
        <dbReference type="Pfam" id="PF22255"/>
    </source>
</evidence>
<evidence type="ECO:0000259" key="2">
    <source>
        <dbReference type="Pfam" id="PF21683"/>
    </source>
</evidence>
<dbReference type="InterPro" id="IPR053981">
    <property type="entry name" value="Gp44/GpP-like_2nd"/>
</dbReference>
<dbReference type="eggNOG" id="COG4379">
    <property type="taxonomic scope" value="Bacteria"/>
</dbReference>
<name>A0A0A2XW38_9PAST</name>
<dbReference type="Gene3D" id="3.30.1920.10">
    <property type="entry name" value="Baseplate protein-like domains - 2 layer sandwich fold"/>
    <property type="match status" value="1"/>
</dbReference>
<evidence type="ECO:0000313" key="7">
    <source>
        <dbReference type="Proteomes" id="UP000030539"/>
    </source>
</evidence>
<dbReference type="Proteomes" id="UP000030539">
    <property type="component" value="Unassembled WGS sequence"/>
</dbReference>
<feature type="domain" description="Baseplate hub protein gp44-like N-terminal" evidence="2">
    <location>
        <begin position="12"/>
        <end position="96"/>
    </location>
</feature>
<dbReference type="SUPFAM" id="SSF69279">
    <property type="entry name" value="Phage tail proteins"/>
    <property type="match status" value="2"/>
</dbReference>
<dbReference type="Pfam" id="PF22630">
    <property type="entry name" value="NMB1110_3rd"/>
    <property type="match status" value="1"/>
</dbReference>
<dbReference type="InterPro" id="IPR054482">
    <property type="entry name" value="NMB1110-like_3rd"/>
</dbReference>
<protein>
    <recommendedName>
        <fullName evidence="8">Tail protein</fullName>
    </recommendedName>
</protein>
<dbReference type="Pfam" id="PF21683">
    <property type="entry name" value="GpP-like_1st"/>
    <property type="match status" value="1"/>
</dbReference>
<dbReference type="RefSeq" id="WP_039174340.1">
    <property type="nucleotide sequence ID" value="NZ_JPXX01000029.1"/>
</dbReference>
<gene>
    <name evidence="6" type="ORF">JP36_10265</name>
</gene>
<dbReference type="PIRSF" id="PIRSF004440">
    <property type="entry name" value="GpP"/>
    <property type="match status" value="1"/>
</dbReference>
<feature type="domain" description="Tail protein NMB1110-like third" evidence="5">
    <location>
        <begin position="216"/>
        <end position="273"/>
    </location>
</feature>
<dbReference type="InterPro" id="IPR054034">
    <property type="entry name" value="NMB1110-like_C"/>
</dbReference>
<feature type="domain" description="Baseplate hub protein gp44/GpP-like second" evidence="4">
    <location>
        <begin position="99"/>
        <end position="180"/>
    </location>
</feature>
<dbReference type="STRING" id="155515.JP36_10265"/>